<evidence type="ECO:0000313" key="9">
    <source>
        <dbReference type="Proteomes" id="UP000003009"/>
    </source>
</evidence>
<dbReference type="NCBIfam" id="TIGR02695">
    <property type="entry name" value="azurin"/>
    <property type="match status" value="1"/>
</dbReference>
<dbReference type="AlphaFoldDB" id="C4GKT1"/>
<dbReference type="SUPFAM" id="SSF49503">
    <property type="entry name" value="Cupredoxins"/>
    <property type="match status" value="1"/>
</dbReference>
<dbReference type="EMBL" id="ACJW02000003">
    <property type="protein sequence ID" value="EEP67340.1"/>
    <property type="molecule type" value="Genomic_DNA"/>
</dbReference>
<comment type="subcellular location">
    <subcellularLocation>
        <location evidence="1">Cell outer membrane</location>
        <topology evidence="1">Lipid-anchor</topology>
    </subcellularLocation>
</comment>
<proteinExistence type="predicted"/>
<evidence type="ECO:0000256" key="4">
    <source>
        <dbReference type="ARBA" id="ARBA00022982"/>
    </source>
</evidence>
<keyword evidence="6" id="KW-0732">Signal</keyword>
<dbReference type="GO" id="GO:0009279">
    <property type="term" value="C:cell outer membrane"/>
    <property type="evidence" value="ECO:0007669"/>
    <property type="project" value="UniProtKB-SubCell"/>
</dbReference>
<dbReference type="InterPro" id="IPR008972">
    <property type="entry name" value="Cupredoxin"/>
</dbReference>
<evidence type="ECO:0000256" key="2">
    <source>
        <dbReference type="ARBA" id="ARBA00022448"/>
    </source>
</evidence>
<dbReference type="HOGENOM" id="CLU_112845_0_0_4"/>
<keyword evidence="9" id="KW-1185">Reference proteome</keyword>
<keyword evidence="5" id="KW-0186">Copper</keyword>
<evidence type="ECO:0000256" key="1">
    <source>
        <dbReference type="ARBA" id="ARBA00004459"/>
    </source>
</evidence>
<evidence type="ECO:0000256" key="3">
    <source>
        <dbReference type="ARBA" id="ARBA00022723"/>
    </source>
</evidence>
<protein>
    <submittedName>
        <fullName evidence="8">Azurin</fullName>
    </submittedName>
</protein>
<evidence type="ECO:0000256" key="6">
    <source>
        <dbReference type="SAM" id="SignalP"/>
    </source>
</evidence>
<dbReference type="InterPro" id="IPR014068">
    <property type="entry name" value="Azurin"/>
</dbReference>
<organism evidence="8 9">
    <name type="scientific">Kingella oralis ATCC 51147</name>
    <dbReference type="NCBI Taxonomy" id="629741"/>
    <lineage>
        <taxon>Bacteria</taxon>
        <taxon>Pseudomonadati</taxon>
        <taxon>Pseudomonadota</taxon>
        <taxon>Betaproteobacteria</taxon>
        <taxon>Neisseriales</taxon>
        <taxon>Neisseriaceae</taxon>
        <taxon>Kingella</taxon>
    </lineage>
</organism>
<keyword evidence="3" id="KW-0479">Metal-binding</keyword>
<evidence type="ECO:0000256" key="5">
    <source>
        <dbReference type="ARBA" id="ARBA00023008"/>
    </source>
</evidence>
<keyword evidence="2" id="KW-0813">Transport</keyword>
<comment type="caution">
    <text evidence="8">The sequence shown here is derived from an EMBL/GenBank/DDBJ whole genome shotgun (WGS) entry which is preliminary data.</text>
</comment>
<feature type="signal peptide" evidence="6">
    <location>
        <begin position="1"/>
        <end position="20"/>
    </location>
</feature>
<dbReference type="Gene3D" id="2.60.40.420">
    <property type="entry name" value="Cupredoxins - blue copper proteins"/>
    <property type="match status" value="1"/>
</dbReference>
<dbReference type="InterPro" id="IPR050845">
    <property type="entry name" value="Cu-binding_ET"/>
</dbReference>
<dbReference type="InterPro" id="IPR028871">
    <property type="entry name" value="BlueCu_1_BS"/>
</dbReference>
<dbReference type="PANTHER" id="PTHR38439:SF2">
    <property type="entry name" value="OUTER MEMBRANE PROTEIN H.8"/>
    <property type="match status" value="1"/>
</dbReference>
<name>C4GKT1_9NEIS</name>
<evidence type="ECO:0000313" key="8">
    <source>
        <dbReference type="EMBL" id="EEP67340.1"/>
    </source>
</evidence>
<dbReference type="InterPro" id="IPR000923">
    <property type="entry name" value="BlueCu_1"/>
</dbReference>
<dbReference type="Pfam" id="PF00127">
    <property type="entry name" value="Copper-bind"/>
    <property type="match status" value="1"/>
</dbReference>
<feature type="chain" id="PRO_5002938278" evidence="6">
    <location>
        <begin position="21"/>
        <end position="221"/>
    </location>
</feature>
<feature type="domain" description="Blue (type 1) copper" evidence="7">
    <location>
        <begin position="100"/>
        <end position="219"/>
    </location>
</feature>
<evidence type="ECO:0000259" key="7">
    <source>
        <dbReference type="Pfam" id="PF00127"/>
    </source>
</evidence>
<dbReference type="STRING" id="629741.GCWU000324_01587"/>
<dbReference type="GO" id="GO:0005507">
    <property type="term" value="F:copper ion binding"/>
    <property type="evidence" value="ECO:0007669"/>
    <property type="project" value="InterPro"/>
</dbReference>
<dbReference type="PANTHER" id="PTHR38439">
    <property type="entry name" value="AURACYANIN-B"/>
    <property type="match status" value="1"/>
</dbReference>
<dbReference type="PROSITE" id="PS00196">
    <property type="entry name" value="COPPER_BLUE"/>
    <property type="match status" value="1"/>
</dbReference>
<dbReference type="Proteomes" id="UP000003009">
    <property type="component" value="Unassembled WGS sequence"/>
</dbReference>
<gene>
    <name evidence="8" type="primary">azu</name>
    <name evidence="8" type="ORF">GCWU000324_01587</name>
</gene>
<keyword evidence="4" id="KW-0249">Electron transport</keyword>
<accession>C4GKT1</accession>
<dbReference type="CDD" id="cd13922">
    <property type="entry name" value="Azurin"/>
    <property type="match status" value="1"/>
</dbReference>
<sequence length="221" mass="22233">MTAYLVQPLMKIYLGLIAAAALTLTACGDNKPAQPAESASPAATAAASETAAASMAAASEAASAPAASAPTAASGAAPAAASTAAAAPAAAGGECEAVIVSDDAMKFDPKEIQVKSSCKQYKITLKHEGKMPKSAMGHNVVVSKSADKDGILADGQTAGEANNYVKAGDERVIAHTKLLSGGEQDSVTFDVSKLAKGEAYEYYCSFPGHYATMNGKLTLVD</sequence>
<reference evidence="8" key="1">
    <citation type="submission" date="2009-04" db="EMBL/GenBank/DDBJ databases">
        <authorList>
            <person name="Weinstock G."/>
            <person name="Sodergren E."/>
            <person name="Clifton S."/>
            <person name="Fulton L."/>
            <person name="Fulton B."/>
            <person name="Courtney L."/>
            <person name="Fronick C."/>
            <person name="Harrison M."/>
            <person name="Strong C."/>
            <person name="Farmer C."/>
            <person name="Delahaunty K."/>
            <person name="Markovic C."/>
            <person name="Hall O."/>
            <person name="Minx P."/>
            <person name="Tomlinson C."/>
            <person name="Mitreva M."/>
            <person name="Nelson J."/>
            <person name="Hou S."/>
            <person name="Wollam A."/>
            <person name="Pepin K.H."/>
            <person name="Johnson M."/>
            <person name="Bhonagiri V."/>
            <person name="Nash W.E."/>
            <person name="Warren W."/>
            <person name="Chinwalla A."/>
            <person name="Mardis E.R."/>
            <person name="Wilson R.K."/>
        </authorList>
    </citation>
    <scope>NUCLEOTIDE SEQUENCE [LARGE SCALE GENOMIC DNA]</scope>
    <source>
        <strain evidence="8">ATCC 51147</strain>
    </source>
</reference>
<dbReference type="GO" id="GO:0009055">
    <property type="term" value="F:electron transfer activity"/>
    <property type="evidence" value="ECO:0007669"/>
    <property type="project" value="InterPro"/>
</dbReference>